<dbReference type="Pfam" id="PF00378">
    <property type="entry name" value="ECH_1"/>
    <property type="match status" value="1"/>
</dbReference>
<dbReference type="EMBL" id="CAEZTL010000051">
    <property type="protein sequence ID" value="CAB4570155.1"/>
    <property type="molecule type" value="Genomic_DNA"/>
</dbReference>
<protein>
    <recommendedName>
        <fullName evidence="3">1,4-dihydroxy-2-naphthoyl-CoA synthase</fullName>
        <ecNumber evidence="3">4.1.3.36</ecNumber>
    </recommendedName>
</protein>
<reference evidence="5" key="1">
    <citation type="submission" date="2020-05" db="EMBL/GenBank/DDBJ databases">
        <authorList>
            <person name="Chiriac C."/>
            <person name="Salcher M."/>
            <person name="Ghai R."/>
            <person name="Kavagutti S V."/>
        </authorList>
    </citation>
    <scope>NUCLEOTIDE SEQUENCE</scope>
</reference>
<dbReference type="InterPro" id="IPR010198">
    <property type="entry name" value="DHNA-CoA_synthase_MenB"/>
</dbReference>
<dbReference type="GO" id="GO:0008935">
    <property type="term" value="F:1,4-dihydroxy-2-naphthoyl-CoA synthase activity"/>
    <property type="evidence" value="ECO:0007669"/>
    <property type="project" value="UniProtKB-EC"/>
</dbReference>
<dbReference type="InterPro" id="IPR018376">
    <property type="entry name" value="Enoyl-CoA_hyd/isom_CS"/>
</dbReference>
<dbReference type="FunFam" id="1.10.12.10:FF:000003">
    <property type="entry name" value="1,4-dihydroxy-2-naphthoyl-CoA synthase"/>
    <property type="match status" value="1"/>
</dbReference>
<dbReference type="InterPro" id="IPR014748">
    <property type="entry name" value="Enoyl-CoA_hydra_C"/>
</dbReference>
<dbReference type="InterPro" id="IPR001753">
    <property type="entry name" value="Enoyl-CoA_hydra/iso"/>
</dbReference>
<evidence type="ECO:0000256" key="1">
    <source>
        <dbReference type="ARBA" id="ARBA00000177"/>
    </source>
</evidence>
<keyword evidence="2" id="KW-0456">Lyase</keyword>
<dbReference type="PANTHER" id="PTHR43113">
    <property type="entry name" value="NUCLEOSIDE-DIPHOSPHATE-SUGAR EPIMERASE"/>
    <property type="match status" value="1"/>
</dbReference>
<dbReference type="FunFam" id="3.90.226.10:FF:000003">
    <property type="entry name" value="1,4-dihydroxy-2-naphthoyl-CoA synthase"/>
    <property type="match status" value="1"/>
</dbReference>
<gene>
    <name evidence="5" type="ORF">UFOPK1683_00625</name>
</gene>
<evidence type="ECO:0000256" key="3">
    <source>
        <dbReference type="ARBA" id="ARBA00066833"/>
    </source>
</evidence>
<dbReference type="PROSITE" id="PS00166">
    <property type="entry name" value="ENOYL_COA_HYDRATASE"/>
    <property type="match status" value="1"/>
</dbReference>
<dbReference type="InterPro" id="IPR029045">
    <property type="entry name" value="ClpP/crotonase-like_dom_sf"/>
</dbReference>
<dbReference type="CDD" id="cd06558">
    <property type="entry name" value="crotonase-like"/>
    <property type="match status" value="1"/>
</dbReference>
<dbReference type="NCBIfam" id="TIGR01929">
    <property type="entry name" value="menB"/>
    <property type="match status" value="1"/>
</dbReference>
<feature type="region of interest" description="Disordered" evidence="4">
    <location>
        <begin position="270"/>
        <end position="290"/>
    </location>
</feature>
<organism evidence="5">
    <name type="scientific">freshwater metagenome</name>
    <dbReference type="NCBI Taxonomy" id="449393"/>
    <lineage>
        <taxon>unclassified sequences</taxon>
        <taxon>metagenomes</taxon>
        <taxon>ecological metagenomes</taxon>
    </lineage>
</organism>
<dbReference type="NCBIfam" id="NF005637">
    <property type="entry name" value="PRK07396.1"/>
    <property type="match status" value="1"/>
</dbReference>
<dbReference type="Gene3D" id="1.10.12.10">
    <property type="entry name" value="Lyase 2-enoyl-coa Hydratase, Chain A, domain 2"/>
    <property type="match status" value="1"/>
</dbReference>
<evidence type="ECO:0000256" key="4">
    <source>
        <dbReference type="SAM" id="MobiDB-lite"/>
    </source>
</evidence>
<dbReference type="AlphaFoldDB" id="A0A6J6E4M5"/>
<evidence type="ECO:0000256" key="2">
    <source>
        <dbReference type="ARBA" id="ARBA00023239"/>
    </source>
</evidence>
<dbReference type="Gene3D" id="3.90.226.10">
    <property type="entry name" value="2-enoyl-CoA Hydratase, Chain A, domain 1"/>
    <property type="match status" value="1"/>
</dbReference>
<name>A0A6J6E4M5_9ZZZZ</name>
<dbReference type="PANTHER" id="PTHR43113:SF1">
    <property type="entry name" value="1,4-DIHYDROXY-2-NAPHTHOYL-COA SYNTHASE, PEROXISOMAL"/>
    <property type="match status" value="1"/>
</dbReference>
<dbReference type="HAMAP" id="MF_01934">
    <property type="entry name" value="MenB"/>
    <property type="match status" value="1"/>
</dbReference>
<dbReference type="GO" id="GO:0005829">
    <property type="term" value="C:cytosol"/>
    <property type="evidence" value="ECO:0007669"/>
    <property type="project" value="TreeGrafter"/>
</dbReference>
<evidence type="ECO:0000313" key="5">
    <source>
        <dbReference type="EMBL" id="CAB4570155.1"/>
    </source>
</evidence>
<proteinExistence type="inferred from homology"/>
<sequence length="290" mass="31533">MSKPIKRDFGDRSIPAWVSKGAAFTDIKYEVADGMAKITINRPEVRNAFRPQTIIELKDAFDLARDDSEVGVIIFTGEGDEAFCSGGDISVRGDDGYLGDDSLAKKGLGRLNVLDLQVQIRRTPKPVVAMIAGWAIGGGHVLHVVCDLSIAADNAKFGQTGPMVGSFDGGYGSGLLARNVGQKKAREIWFMTRQYDAQEALDMGLVNTVVPLAELEAETVSWCREMLQNSPMALRLLKASMNAADDGLAGIQQLAGDATLLFYLSEEGQEGRDAYKEKRKPDFGKFPKRP</sequence>
<dbReference type="SUPFAM" id="SSF52096">
    <property type="entry name" value="ClpP/crotonase"/>
    <property type="match status" value="1"/>
</dbReference>
<dbReference type="GO" id="GO:0009234">
    <property type="term" value="P:menaquinone biosynthetic process"/>
    <property type="evidence" value="ECO:0007669"/>
    <property type="project" value="InterPro"/>
</dbReference>
<dbReference type="EC" id="4.1.3.36" evidence="3"/>
<accession>A0A6J6E4M5</accession>
<comment type="catalytic activity">
    <reaction evidence="1">
        <text>2-succinylbenzoyl-CoA + H(+) = 1,4-dihydroxy-2-naphthoyl-CoA + H2O</text>
        <dbReference type="Rhea" id="RHEA:26562"/>
        <dbReference type="ChEBI" id="CHEBI:15377"/>
        <dbReference type="ChEBI" id="CHEBI:15378"/>
        <dbReference type="ChEBI" id="CHEBI:57364"/>
        <dbReference type="ChEBI" id="CHEBI:58897"/>
        <dbReference type="EC" id="4.1.3.36"/>
    </reaction>
</comment>